<comment type="similarity">
    <text evidence="2 7">Belongs to the calycin superfamily. Lipocalin family.</text>
</comment>
<sequence>MFRLPLAMVSLSCLFQSLVASNCTLRVDSLQAKANFSTDMYVGQWYGIKWFTNRYVAPEQIYRDFTQELSRRQDGNLTMTYHGRDPVNSQECIQFYSTVYLTDTPGKFRLDFQDHGNFVDYWVVKTDYTNYSVVYECSKLNDDNTCKKIITWVFSRHQTLPESLMAEVDHVIENLCLNETQFYTTTYSKSCSDSTIAESVLG</sequence>
<dbReference type="GO" id="GO:0019841">
    <property type="term" value="F:retinol binding"/>
    <property type="evidence" value="ECO:0007669"/>
    <property type="project" value="UniProtKB-KW"/>
</dbReference>
<evidence type="ECO:0000256" key="5">
    <source>
        <dbReference type="ARBA" id="ARBA00023121"/>
    </source>
</evidence>
<evidence type="ECO:0000256" key="7">
    <source>
        <dbReference type="PIRNR" id="PIRNR036893"/>
    </source>
</evidence>
<dbReference type="InterPro" id="IPR002449">
    <property type="entry name" value="Retinol-bd/Purpurin"/>
</dbReference>
<keyword evidence="6 8" id="KW-1015">Disulfide bond</keyword>
<feature type="signal peptide" evidence="7">
    <location>
        <begin position="1"/>
        <end position="20"/>
    </location>
</feature>
<keyword evidence="11" id="KW-1185">Reference proteome</keyword>
<dbReference type="SUPFAM" id="SSF50814">
    <property type="entry name" value="Lipocalins"/>
    <property type="match status" value="1"/>
</dbReference>
<feature type="disulfide bond" evidence="8">
    <location>
        <begin position="137"/>
        <end position="146"/>
    </location>
</feature>
<evidence type="ECO:0000313" key="10">
    <source>
        <dbReference type="EnsemblMetazoa" id="G13266.1:cds"/>
    </source>
</evidence>
<organism evidence="10 11">
    <name type="scientific">Magallana gigas</name>
    <name type="common">Pacific oyster</name>
    <name type="synonym">Crassostrea gigas</name>
    <dbReference type="NCBI Taxonomy" id="29159"/>
    <lineage>
        <taxon>Eukaryota</taxon>
        <taxon>Metazoa</taxon>
        <taxon>Spiralia</taxon>
        <taxon>Lophotrochozoa</taxon>
        <taxon>Mollusca</taxon>
        <taxon>Bivalvia</taxon>
        <taxon>Autobranchia</taxon>
        <taxon>Pteriomorphia</taxon>
        <taxon>Ostreida</taxon>
        <taxon>Ostreoidea</taxon>
        <taxon>Ostreidae</taxon>
        <taxon>Magallana</taxon>
    </lineage>
</organism>
<dbReference type="Pfam" id="PF00061">
    <property type="entry name" value="Lipocalin"/>
    <property type="match status" value="1"/>
</dbReference>
<feature type="disulfide bond" evidence="8">
    <location>
        <begin position="92"/>
        <end position="191"/>
    </location>
</feature>
<evidence type="ECO:0000313" key="11">
    <source>
        <dbReference type="Proteomes" id="UP000005408"/>
    </source>
</evidence>
<evidence type="ECO:0000259" key="9">
    <source>
        <dbReference type="Pfam" id="PF00061"/>
    </source>
</evidence>
<dbReference type="Proteomes" id="UP000005408">
    <property type="component" value="Unassembled WGS sequence"/>
</dbReference>
<evidence type="ECO:0000256" key="8">
    <source>
        <dbReference type="PIRSR" id="PIRSR036893-50"/>
    </source>
</evidence>
<proteinExistence type="inferred from homology"/>
<dbReference type="OMA" id="TRMCISP"/>
<feature type="domain" description="Lipocalin/cytosolic fatty-acid binding" evidence="9">
    <location>
        <begin position="66"/>
        <end position="186"/>
    </location>
</feature>
<protein>
    <recommendedName>
        <fullName evidence="9">Lipocalin/cytosolic fatty-acid binding domain-containing protein</fullName>
    </recommendedName>
</protein>
<name>A0A8W8IA43_MAGGI</name>
<dbReference type="OrthoDB" id="565904at2759"/>
<comment type="subcellular location">
    <subcellularLocation>
        <location evidence="1">Secreted</location>
    </subcellularLocation>
</comment>
<feature type="chain" id="PRO_5036522722" description="Lipocalin/cytosolic fatty-acid binding domain-containing protein" evidence="7">
    <location>
        <begin position="21"/>
        <end position="202"/>
    </location>
</feature>
<evidence type="ECO:0000256" key="2">
    <source>
        <dbReference type="ARBA" id="ARBA00006889"/>
    </source>
</evidence>
<evidence type="ECO:0000256" key="1">
    <source>
        <dbReference type="ARBA" id="ARBA00004613"/>
    </source>
</evidence>
<keyword evidence="3" id="KW-0964">Secreted</keyword>
<dbReference type="Gene3D" id="2.40.128.20">
    <property type="match status" value="1"/>
</dbReference>
<dbReference type="InterPro" id="IPR022271">
    <property type="entry name" value="Lipocalin_ApoD"/>
</dbReference>
<dbReference type="GO" id="GO:0005615">
    <property type="term" value="C:extracellular space"/>
    <property type="evidence" value="ECO:0007669"/>
    <property type="project" value="UniProtKB-ARBA"/>
</dbReference>
<keyword evidence="4" id="KW-0683">Retinol-binding</keyword>
<dbReference type="GO" id="GO:0034632">
    <property type="term" value="F:retinol transmembrane transporter activity"/>
    <property type="evidence" value="ECO:0007669"/>
    <property type="project" value="InterPro"/>
</dbReference>
<dbReference type="AlphaFoldDB" id="A0A8W8IA43"/>
<feature type="disulfide bond" evidence="8">
    <location>
        <begin position="23"/>
        <end position="176"/>
    </location>
</feature>
<evidence type="ECO:0000256" key="4">
    <source>
        <dbReference type="ARBA" id="ARBA00023072"/>
    </source>
</evidence>
<evidence type="ECO:0000256" key="6">
    <source>
        <dbReference type="ARBA" id="ARBA00023157"/>
    </source>
</evidence>
<accession>A0A8W8IA43</accession>
<dbReference type="PANTHER" id="PTHR11873">
    <property type="entry name" value="RETINOL-BINDING PROTEIN 4"/>
    <property type="match status" value="1"/>
</dbReference>
<dbReference type="InterPro" id="IPR000566">
    <property type="entry name" value="Lipocln_cytosolic_FA-bd_dom"/>
</dbReference>
<keyword evidence="5" id="KW-0446">Lipid-binding</keyword>
<dbReference type="EnsemblMetazoa" id="G13266.1">
    <property type="protein sequence ID" value="G13266.1:cds"/>
    <property type="gene ID" value="G13266"/>
</dbReference>
<dbReference type="InterPro" id="IPR012674">
    <property type="entry name" value="Calycin"/>
</dbReference>
<evidence type="ECO:0000256" key="3">
    <source>
        <dbReference type="ARBA" id="ARBA00022525"/>
    </source>
</evidence>
<dbReference type="PIRSF" id="PIRSF036893">
    <property type="entry name" value="Lipocalin_ApoD"/>
    <property type="match status" value="1"/>
</dbReference>
<dbReference type="PANTHER" id="PTHR11873:SF0">
    <property type="entry name" value="LIPOCALIN-RELATED PROTEIN"/>
    <property type="match status" value="1"/>
</dbReference>
<reference evidence="10" key="1">
    <citation type="submission" date="2022-08" db="UniProtKB">
        <authorList>
            <consortium name="EnsemblMetazoa"/>
        </authorList>
    </citation>
    <scope>IDENTIFICATION</scope>
    <source>
        <strain evidence="10">05x7-T-G4-1.051#20</strain>
    </source>
</reference>
<keyword evidence="7" id="KW-0732">Signal</keyword>